<reference evidence="1" key="1">
    <citation type="submission" date="2018-05" db="EMBL/GenBank/DDBJ databases">
        <authorList>
            <person name="Lanie J.A."/>
            <person name="Ng W.-L."/>
            <person name="Kazmierczak K.M."/>
            <person name="Andrzejewski T.M."/>
            <person name="Davidsen T.M."/>
            <person name="Wayne K.J."/>
            <person name="Tettelin H."/>
            <person name="Glass J.I."/>
            <person name="Rusch D."/>
            <person name="Podicherti R."/>
            <person name="Tsui H.-C.T."/>
            <person name="Winkler M.E."/>
        </authorList>
    </citation>
    <scope>NUCLEOTIDE SEQUENCE</scope>
</reference>
<organism evidence="1">
    <name type="scientific">marine metagenome</name>
    <dbReference type="NCBI Taxonomy" id="408172"/>
    <lineage>
        <taxon>unclassified sequences</taxon>
        <taxon>metagenomes</taxon>
        <taxon>ecological metagenomes</taxon>
    </lineage>
</organism>
<dbReference type="AlphaFoldDB" id="A0A382IFT8"/>
<dbReference type="EMBL" id="UINC01066938">
    <property type="protein sequence ID" value="SVB98132.1"/>
    <property type="molecule type" value="Genomic_DNA"/>
</dbReference>
<accession>A0A382IFT8</accession>
<proteinExistence type="predicted"/>
<evidence type="ECO:0000313" key="1">
    <source>
        <dbReference type="EMBL" id="SVB98132.1"/>
    </source>
</evidence>
<name>A0A382IFT8_9ZZZZ</name>
<sequence length="114" mass="13766">NTSIITILIDIDGIEVEFSITYVYDGGDYFNFNEYMTEELFLIYNDYQKFIQNDLPFERICCLDDGISNHGYHQIWSNLTNIFNKLYKFNETDIINFQNFIDNNIYEIVDYRYN</sequence>
<protein>
    <submittedName>
        <fullName evidence="1">Uncharacterized protein</fullName>
    </submittedName>
</protein>
<feature type="non-terminal residue" evidence="1">
    <location>
        <position position="1"/>
    </location>
</feature>
<gene>
    <name evidence="1" type="ORF">METZ01_LOCUS250986</name>
</gene>